<gene>
    <name evidence="1" type="ORF">ACFPTR_09045</name>
</gene>
<dbReference type="Proteomes" id="UP001596143">
    <property type="component" value="Unassembled WGS sequence"/>
</dbReference>
<name>A0ABW0U7U4_9BACI</name>
<organism evidence="1 2">
    <name type="scientific">Aliibacillus thermotolerans</name>
    <dbReference type="NCBI Taxonomy" id="1834418"/>
    <lineage>
        <taxon>Bacteria</taxon>
        <taxon>Bacillati</taxon>
        <taxon>Bacillota</taxon>
        <taxon>Bacilli</taxon>
        <taxon>Bacillales</taxon>
        <taxon>Bacillaceae</taxon>
        <taxon>Aliibacillus</taxon>
    </lineage>
</organism>
<dbReference type="EMBL" id="JBHSPF010000045">
    <property type="protein sequence ID" value="MFC5629018.1"/>
    <property type="molecule type" value="Genomic_DNA"/>
</dbReference>
<keyword evidence="2" id="KW-1185">Reference proteome</keyword>
<sequence>MQEYVGTCEQCHRPIYCMDGFLDGVVTDEQTLYCNSCAEQDRYTDK</sequence>
<evidence type="ECO:0000313" key="1">
    <source>
        <dbReference type="EMBL" id="MFC5629018.1"/>
    </source>
</evidence>
<comment type="caution">
    <text evidence="1">The sequence shown here is derived from an EMBL/GenBank/DDBJ whole genome shotgun (WGS) entry which is preliminary data.</text>
</comment>
<reference evidence="2" key="1">
    <citation type="journal article" date="2019" name="Int. J. Syst. Evol. Microbiol.">
        <title>The Global Catalogue of Microorganisms (GCM) 10K type strain sequencing project: providing services to taxonomists for standard genome sequencing and annotation.</title>
        <authorList>
            <consortium name="The Broad Institute Genomics Platform"/>
            <consortium name="The Broad Institute Genome Sequencing Center for Infectious Disease"/>
            <person name="Wu L."/>
            <person name="Ma J."/>
        </authorList>
    </citation>
    <scope>NUCLEOTIDE SEQUENCE [LARGE SCALE GENOMIC DNA]</scope>
    <source>
        <strain evidence="2">CGMCC 1.15790</strain>
    </source>
</reference>
<protein>
    <recommendedName>
        <fullName evidence="3">GapA-binding peptide SR1P</fullName>
    </recommendedName>
</protein>
<accession>A0ABW0U7U4</accession>
<dbReference type="RefSeq" id="WP_270895418.1">
    <property type="nucleotide sequence ID" value="NZ_JBHSPF010000045.1"/>
</dbReference>
<proteinExistence type="predicted"/>
<evidence type="ECO:0000313" key="2">
    <source>
        <dbReference type="Proteomes" id="UP001596143"/>
    </source>
</evidence>
<evidence type="ECO:0008006" key="3">
    <source>
        <dbReference type="Google" id="ProtNLM"/>
    </source>
</evidence>